<evidence type="ECO:0000259" key="1">
    <source>
        <dbReference type="Pfam" id="PF20499"/>
    </source>
</evidence>
<dbReference type="Pfam" id="PF20499">
    <property type="entry name" value="DUF6729"/>
    <property type="match status" value="1"/>
</dbReference>
<proteinExistence type="predicted"/>
<reference evidence="2" key="2">
    <citation type="submission" date="2020-11" db="EMBL/GenBank/DDBJ databases">
        <authorList>
            <person name="McCartney M.A."/>
            <person name="Auch B."/>
            <person name="Kono T."/>
            <person name="Mallez S."/>
            <person name="Becker A."/>
            <person name="Gohl D.M."/>
            <person name="Silverstein K.A.T."/>
            <person name="Koren S."/>
            <person name="Bechman K.B."/>
            <person name="Herman A."/>
            <person name="Abrahante J.E."/>
            <person name="Garbe J."/>
        </authorList>
    </citation>
    <scope>NUCLEOTIDE SEQUENCE</scope>
    <source>
        <strain evidence="2">Duluth1</strain>
        <tissue evidence="2">Whole animal</tissue>
    </source>
</reference>
<dbReference type="PANTHER" id="PTHR47773:SF1">
    <property type="entry name" value="C2H2-TYPE DOMAIN-CONTAINING PROTEIN"/>
    <property type="match status" value="1"/>
</dbReference>
<organism evidence="2 3">
    <name type="scientific">Dreissena polymorpha</name>
    <name type="common">Zebra mussel</name>
    <name type="synonym">Mytilus polymorpha</name>
    <dbReference type="NCBI Taxonomy" id="45954"/>
    <lineage>
        <taxon>Eukaryota</taxon>
        <taxon>Metazoa</taxon>
        <taxon>Spiralia</taxon>
        <taxon>Lophotrochozoa</taxon>
        <taxon>Mollusca</taxon>
        <taxon>Bivalvia</taxon>
        <taxon>Autobranchia</taxon>
        <taxon>Heteroconchia</taxon>
        <taxon>Euheterodonta</taxon>
        <taxon>Imparidentia</taxon>
        <taxon>Neoheterodontei</taxon>
        <taxon>Myida</taxon>
        <taxon>Dreissenoidea</taxon>
        <taxon>Dreissenidae</taxon>
        <taxon>Dreissena</taxon>
    </lineage>
</organism>
<sequence length="216" mass="24319">MSFLHFPEKVLVESDVAVKTKVTTVGKLVPSSDRKAADPLASTSGEDATTVLEGWHKSWGDPHESAMVMPNIKWMKENLEFGLFHLAKPYKNNCVEVVPRKILRDRMEIHQPPLPTSMMGSVPNMMAFFTTRVFFWRPVGVIKVKITCPNTNCPSPETHLIMKGYVSTARQVCGLTSYYTLLTERLLCISCSNLRRLSQSAVHESDNEDEDVGVYK</sequence>
<gene>
    <name evidence="2" type="ORF">DPMN_045810</name>
</gene>
<dbReference type="InterPro" id="IPR046616">
    <property type="entry name" value="DUF6729"/>
</dbReference>
<evidence type="ECO:0000313" key="2">
    <source>
        <dbReference type="EMBL" id="KAH3739163.1"/>
    </source>
</evidence>
<accession>A0A9D4I014</accession>
<feature type="domain" description="DUF6729" evidence="1">
    <location>
        <begin position="110"/>
        <end position="193"/>
    </location>
</feature>
<evidence type="ECO:0000313" key="3">
    <source>
        <dbReference type="Proteomes" id="UP000828390"/>
    </source>
</evidence>
<dbReference type="AlphaFoldDB" id="A0A9D4I014"/>
<comment type="caution">
    <text evidence="2">The sequence shown here is derived from an EMBL/GenBank/DDBJ whole genome shotgun (WGS) entry which is preliminary data.</text>
</comment>
<reference evidence="2" key="1">
    <citation type="journal article" date="2019" name="bioRxiv">
        <title>The Genome of the Zebra Mussel, Dreissena polymorpha: A Resource for Invasive Species Research.</title>
        <authorList>
            <person name="McCartney M.A."/>
            <person name="Auch B."/>
            <person name="Kono T."/>
            <person name="Mallez S."/>
            <person name="Zhang Y."/>
            <person name="Obille A."/>
            <person name="Becker A."/>
            <person name="Abrahante J.E."/>
            <person name="Garbe J."/>
            <person name="Badalamenti J.P."/>
            <person name="Herman A."/>
            <person name="Mangelson H."/>
            <person name="Liachko I."/>
            <person name="Sullivan S."/>
            <person name="Sone E.D."/>
            <person name="Koren S."/>
            <person name="Silverstein K.A.T."/>
            <person name="Beckman K.B."/>
            <person name="Gohl D.M."/>
        </authorList>
    </citation>
    <scope>NUCLEOTIDE SEQUENCE</scope>
    <source>
        <strain evidence="2">Duluth1</strain>
        <tissue evidence="2">Whole animal</tissue>
    </source>
</reference>
<dbReference type="EMBL" id="JAIWYP010000011">
    <property type="protein sequence ID" value="KAH3739163.1"/>
    <property type="molecule type" value="Genomic_DNA"/>
</dbReference>
<keyword evidence="3" id="KW-1185">Reference proteome</keyword>
<dbReference type="PANTHER" id="PTHR47773">
    <property type="entry name" value="SI:DKEY-9I5.2-RELATED"/>
    <property type="match status" value="1"/>
</dbReference>
<dbReference type="Proteomes" id="UP000828390">
    <property type="component" value="Unassembled WGS sequence"/>
</dbReference>
<name>A0A9D4I014_DREPO</name>
<protein>
    <recommendedName>
        <fullName evidence="1">DUF6729 domain-containing protein</fullName>
    </recommendedName>
</protein>